<evidence type="ECO:0000256" key="2">
    <source>
        <dbReference type="SAM" id="Phobius"/>
    </source>
</evidence>
<name>A0ABQ4EEP6_9ACTN</name>
<keyword evidence="2" id="KW-0472">Membrane</keyword>
<reference evidence="3 4" key="1">
    <citation type="submission" date="2021-01" db="EMBL/GenBank/DDBJ databases">
        <title>Whole genome shotgun sequence of Plantactinospora endophytica NBRC 110450.</title>
        <authorList>
            <person name="Komaki H."/>
            <person name="Tamura T."/>
        </authorList>
    </citation>
    <scope>NUCLEOTIDE SEQUENCE [LARGE SCALE GENOMIC DNA]</scope>
    <source>
        <strain evidence="3 4">NBRC 110450</strain>
    </source>
</reference>
<keyword evidence="4" id="KW-1185">Reference proteome</keyword>
<dbReference type="EMBL" id="BONW01000053">
    <property type="protein sequence ID" value="GIG93201.1"/>
    <property type="molecule type" value="Genomic_DNA"/>
</dbReference>
<organism evidence="3 4">
    <name type="scientific">Plantactinospora endophytica</name>
    <dbReference type="NCBI Taxonomy" id="673535"/>
    <lineage>
        <taxon>Bacteria</taxon>
        <taxon>Bacillati</taxon>
        <taxon>Actinomycetota</taxon>
        <taxon>Actinomycetes</taxon>
        <taxon>Micromonosporales</taxon>
        <taxon>Micromonosporaceae</taxon>
        <taxon>Plantactinospora</taxon>
    </lineage>
</organism>
<keyword evidence="2" id="KW-0812">Transmembrane</keyword>
<evidence type="ECO:0000313" key="3">
    <source>
        <dbReference type="EMBL" id="GIG93201.1"/>
    </source>
</evidence>
<gene>
    <name evidence="3" type="ORF">Pen02_81370</name>
</gene>
<evidence type="ECO:0000256" key="1">
    <source>
        <dbReference type="SAM" id="MobiDB-lite"/>
    </source>
</evidence>
<dbReference type="Proteomes" id="UP000646749">
    <property type="component" value="Unassembled WGS sequence"/>
</dbReference>
<protein>
    <submittedName>
        <fullName evidence="3">Uncharacterized protein</fullName>
    </submittedName>
</protein>
<feature type="compositionally biased region" description="Pro residues" evidence="1">
    <location>
        <begin position="88"/>
        <end position="97"/>
    </location>
</feature>
<proteinExistence type="predicted"/>
<sequence>MHPGFTVFLIFSLVGLVVATFFVIAMAAACSTSSEAASPSCQLEVEGWKTMAIVTAIGSLVTMVGAVGFQVGRNVAVPPVPPIPLSAPPAMAPPPGAVRPQPAYPTSTQPVSGPGQPPYA</sequence>
<feature type="region of interest" description="Disordered" evidence="1">
    <location>
        <begin position="88"/>
        <end position="120"/>
    </location>
</feature>
<evidence type="ECO:0000313" key="4">
    <source>
        <dbReference type="Proteomes" id="UP000646749"/>
    </source>
</evidence>
<comment type="caution">
    <text evidence="3">The sequence shown here is derived from an EMBL/GenBank/DDBJ whole genome shotgun (WGS) entry which is preliminary data.</text>
</comment>
<accession>A0ABQ4EEP6</accession>
<keyword evidence="2" id="KW-1133">Transmembrane helix</keyword>
<feature type="transmembrane region" description="Helical" evidence="2">
    <location>
        <begin position="52"/>
        <end position="71"/>
    </location>
</feature>